<sequence length="100" mass="11574">MDALTDEATGRYLVTTESGSHYTLDFNRRVFRRTTDPTLVARHGLRCDGEDIDLVEVMQCRRGRPMILLINLWVPDVWFTTRESSPVVRIEPMPEQPGRL</sequence>
<accession>A0ABY7NBJ8</accession>
<dbReference type="Proteomes" id="UP001212421">
    <property type="component" value="Chromosome"/>
</dbReference>
<organism evidence="1 2">
    <name type="scientific">Cryobacterium breve</name>
    <dbReference type="NCBI Taxonomy" id="1259258"/>
    <lineage>
        <taxon>Bacteria</taxon>
        <taxon>Bacillati</taxon>
        <taxon>Actinomycetota</taxon>
        <taxon>Actinomycetes</taxon>
        <taxon>Micrococcales</taxon>
        <taxon>Microbacteriaceae</taxon>
        <taxon>Cryobacterium</taxon>
    </lineage>
</organism>
<evidence type="ECO:0000313" key="1">
    <source>
        <dbReference type="EMBL" id="WBM79879.1"/>
    </source>
</evidence>
<evidence type="ECO:0000313" key="2">
    <source>
        <dbReference type="Proteomes" id="UP001212421"/>
    </source>
</evidence>
<name>A0ABY7NBJ8_9MICO</name>
<protein>
    <submittedName>
        <fullName evidence="1">Uncharacterized protein</fullName>
    </submittedName>
</protein>
<dbReference type="RefSeq" id="WP_281534490.1">
    <property type="nucleotide sequence ID" value="NZ_CP075584.1"/>
</dbReference>
<gene>
    <name evidence="1" type="ORF">KIV56_17185</name>
</gene>
<keyword evidence="2" id="KW-1185">Reference proteome</keyword>
<reference evidence="1 2" key="1">
    <citation type="submission" date="2021-05" db="EMBL/GenBank/DDBJ databases">
        <authorList>
            <person name="Kumar R."/>
            <person name="Kumar A."/>
            <person name="Mukhia S."/>
        </authorList>
    </citation>
    <scope>NUCLEOTIDE SEQUENCE [LARGE SCALE GENOMIC DNA]</scope>
    <source>
        <strain evidence="1 2">ERMR7:08</strain>
    </source>
</reference>
<proteinExistence type="predicted"/>
<dbReference type="EMBL" id="CP075584">
    <property type="protein sequence ID" value="WBM79879.1"/>
    <property type="molecule type" value="Genomic_DNA"/>
</dbReference>